<dbReference type="InterPro" id="IPR001537">
    <property type="entry name" value="SpoU_MeTrfase"/>
</dbReference>
<feature type="domain" description="RNA 2-O ribose methyltransferase substrate binding" evidence="4">
    <location>
        <begin position="6"/>
        <end position="82"/>
    </location>
</feature>
<evidence type="ECO:0000313" key="5">
    <source>
        <dbReference type="EMBL" id="ORJ63112.1"/>
    </source>
</evidence>
<dbReference type="Pfam" id="PF08032">
    <property type="entry name" value="SpoU_sub_bind"/>
    <property type="match status" value="1"/>
</dbReference>
<dbReference type="EMBL" id="NAAD01000002">
    <property type="protein sequence ID" value="ORJ63112.1"/>
    <property type="molecule type" value="Genomic_DNA"/>
</dbReference>
<dbReference type="InterPro" id="IPR004441">
    <property type="entry name" value="rRNA_MeTrfase_TrmH"/>
</dbReference>
<evidence type="ECO:0000256" key="2">
    <source>
        <dbReference type="ARBA" id="ARBA00022603"/>
    </source>
</evidence>
<dbReference type="Proteomes" id="UP000193136">
    <property type="component" value="Unassembled WGS sequence"/>
</dbReference>
<organism evidence="5 6">
    <name type="scientific">Geothermobacter hydrogeniphilus</name>
    <dbReference type="NCBI Taxonomy" id="1969733"/>
    <lineage>
        <taxon>Bacteria</taxon>
        <taxon>Pseudomonadati</taxon>
        <taxon>Thermodesulfobacteriota</taxon>
        <taxon>Desulfuromonadia</taxon>
        <taxon>Desulfuromonadales</taxon>
        <taxon>Geothermobacteraceae</taxon>
        <taxon>Geothermobacter</taxon>
    </lineage>
</organism>
<gene>
    <name evidence="5" type="ORF">B5V00_03455</name>
</gene>
<accession>A0A1X0YDD2</accession>
<proteinExistence type="inferred from homology"/>
<dbReference type="InterPro" id="IPR029028">
    <property type="entry name" value="Alpha/beta_knot_MTases"/>
</dbReference>
<sequence length="250" mass="26781">MSGDDLIYGINPVREALQAGQREPRRLMLRQGVLNPRLEEIASLAADRGVPCRRLTAEEFERLCGPARHQGVALYLAPFAYLDFTDLLAAVRSGSEPPFILLLDSITDPHNFGAILRSAEAAGCQGVVVARDRSCPVSAIVDKTSAGALEHLPLCRVTNLARTIDQLKDEGIWVYALAGEAGADDLYRSNLSGPVAIVVGSEGSGVRPNVRRHCDGLLALPMKGRVSSLNASVAAALALYEVVRQREVGT</sequence>
<dbReference type="GO" id="GO:0003723">
    <property type="term" value="F:RNA binding"/>
    <property type="evidence" value="ECO:0007669"/>
    <property type="project" value="InterPro"/>
</dbReference>
<dbReference type="STRING" id="1969733.B5V00_03455"/>
<dbReference type="AlphaFoldDB" id="A0A1X0YDD2"/>
<comment type="caution">
    <text evidence="5">The sequence shown here is derived from an EMBL/GenBank/DDBJ whole genome shotgun (WGS) entry which is preliminary data.</text>
</comment>
<evidence type="ECO:0000256" key="3">
    <source>
        <dbReference type="ARBA" id="ARBA00022679"/>
    </source>
</evidence>
<dbReference type="SUPFAM" id="SSF75217">
    <property type="entry name" value="alpha/beta knot"/>
    <property type="match status" value="1"/>
</dbReference>
<dbReference type="GO" id="GO:0032259">
    <property type="term" value="P:methylation"/>
    <property type="evidence" value="ECO:0007669"/>
    <property type="project" value="UniProtKB-KW"/>
</dbReference>
<dbReference type="CDD" id="cd18103">
    <property type="entry name" value="SpoU-like_RlmB"/>
    <property type="match status" value="1"/>
</dbReference>
<keyword evidence="6" id="KW-1185">Reference proteome</keyword>
<evidence type="ECO:0000256" key="1">
    <source>
        <dbReference type="ARBA" id="ARBA00007228"/>
    </source>
</evidence>
<reference evidence="5 6" key="1">
    <citation type="submission" date="2017-03" db="EMBL/GenBank/DDBJ databases">
        <title>Genome sequence of Geothermobacter sp. EPR-M, Deep-Sea Iron Reducer.</title>
        <authorList>
            <person name="Tully B."/>
            <person name="Savalia P."/>
            <person name="Abuyen K."/>
            <person name="Baughan C."/>
            <person name="Romero E."/>
            <person name="Ronkowski C."/>
            <person name="Torres B."/>
            <person name="Tremblay J."/>
            <person name="Trujillo A."/>
            <person name="Tyler M."/>
            <person name="Perez-Rodriguez I."/>
            <person name="Amend J."/>
        </authorList>
    </citation>
    <scope>NUCLEOTIDE SEQUENCE [LARGE SCALE GENOMIC DNA]</scope>
    <source>
        <strain evidence="5 6">EPR-M</strain>
    </source>
</reference>
<evidence type="ECO:0000313" key="6">
    <source>
        <dbReference type="Proteomes" id="UP000193136"/>
    </source>
</evidence>
<dbReference type="PANTHER" id="PTHR46429">
    <property type="entry name" value="23S RRNA (GUANOSINE-2'-O-)-METHYLTRANSFERASE RLMB"/>
    <property type="match status" value="1"/>
</dbReference>
<dbReference type="RefSeq" id="WP_085009351.1">
    <property type="nucleotide sequence ID" value="NZ_NAAD01000002.1"/>
</dbReference>
<dbReference type="FunFam" id="3.40.1280.10:FF:000008">
    <property type="entry name" value="Group 3 RNA methyltransferase TrmH"/>
    <property type="match status" value="1"/>
</dbReference>
<dbReference type="Gene3D" id="3.40.1280.10">
    <property type="match status" value="1"/>
</dbReference>
<dbReference type="InterPro" id="IPR013123">
    <property type="entry name" value="SpoU_subst-bd"/>
</dbReference>
<dbReference type="GO" id="GO:0005829">
    <property type="term" value="C:cytosol"/>
    <property type="evidence" value="ECO:0007669"/>
    <property type="project" value="TreeGrafter"/>
</dbReference>
<dbReference type="InterPro" id="IPR029026">
    <property type="entry name" value="tRNA_m1G_MTases_N"/>
</dbReference>
<keyword evidence="3 5" id="KW-0808">Transferase</keyword>
<name>A0A1X0YDD2_9BACT</name>
<dbReference type="GO" id="GO:0008173">
    <property type="term" value="F:RNA methyltransferase activity"/>
    <property type="evidence" value="ECO:0007669"/>
    <property type="project" value="InterPro"/>
</dbReference>
<protein>
    <submittedName>
        <fullName evidence="5">23S rRNA (Guanosine(2251)-2'-O)-methyltransferase RlmB</fullName>
    </submittedName>
</protein>
<dbReference type="SMART" id="SM00967">
    <property type="entry name" value="SpoU_sub_bind"/>
    <property type="match status" value="1"/>
</dbReference>
<dbReference type="GO" id="GO:0006396">
    <property type="term" value="P:RNA processing"/>
    <property type="evidence" value="ECO:0007669"/>
    <property type="project" value="InterPro"/>
</dbReference>
<comment type="similarity">
    <text evidence="1">Belongs to the class IV-like SAM-binding methyltransferase superfamily. RNA methyltransferase TrmH family.</text>
</comment>
<dbReference type="SUPFAM" id="SSF55315">
    <property type="entry name" value="L30e-like"/>
    <property type="match status" value="1"/>
</dbReference>
<dbReference type="Gene3D" id="3.30.1330.30">
    <property type="match status" value="1"/>
</dbReference>
<dbReference type="OrthoDB" id="9785673at2"/>
<dbReference type="Pfam" id="PF00588">
    <property type="entry name" value="SpoU_methylase"/>
    <property type="match status" value="1"/>
</dbReference>
<dbReference type="PANTHER" id="PTHR46429:SF1">
    <property type="entry name" value="23S RRNA (GUANOSINE-2'-O-)-METHYLTRANSFERASE RLMB"/>
    <property type="match status" value="1"/>
</dbReference>
<dbReference type="InterPro" id="IPR029064">
    <property type="entry name" value="Ribosomal_eL30-like_sf"/>
</dbReference>
<keyword evidence="2 5" id="KW-0489">Methyltransferase</keyword>
<dbReference type="NCBIfam" id="TIGR00186">
    <property type="entry name" value="rRNA_methyl_3"/>
    <property type="match status" value="1"/>
</dbReference>
<evidence type="ECO:0000259" key="4">
    <source>
        <dbReference type="SMART" id="SM00967"/>
    </source>
</evidence>